<gene>
    <name evidence="1" type="ORF">O6H91_02G007900</name>
</gene>
<evidence type="ECO:0000313" key="2">
    <source>
        <dbReference type="Proteomes" id="UP001162992"/>
    </source>
</evidence>
<dbReference type="Proteomes" id="UP001162992">
    <property type="component" value="Chromosome 2"/>
</dbReference>
<keyword evidence="2" id="KW-1185">Reference proteome</keyword>
<reference evidence="2" key="1">
    <citation type="journal article" date="2024" name="Proc. Natl. Acad. Sci. U.S.A.">
        <title>Extraordinary preservation of gene collinearity over three hundred million years revealed in homosporous lycophytes.</title>
        <authorList>
            <person name="Li C."/>
            <person name="Wickell D."/>
            <person name="Kuo L.Y."/>
            <person name="Chen X."/>
            <person name="Nie B."/>
            <person name="Liao X."/>
            <person name="Peng D."/>
            <person name="Ji J."/>
            <person name="Jenkins J."/>
            <person name="Williams M."/>
            <person name="Shu S."/>
            <person name="Plott C."/>
            <person name="Barry K."/>
            <person name="Rajasekar S."/>
            <person name="Grimwood J."/>
            <person name="Han X."/>
            <person name="Sun S."/>
            <person name="Hou Z."/>
            <person name="He W."/>
            <person name="Dai G."/>
            <person name="Sun C."/>
            <person name="Schmutz J."/>
            <person name="Leebens-Mack J.H."/>
            <person name="Li F.W."/>
            <person name="Wang L."/>
        </authorList>
    </citation>
    <scope>NUCLEOTIDE SEQUENCE [LARGE SCALE GENOMIC DNA]</scope>
    <source>
        <strain evidence="2">cv. PW_Plant_1</strain>
    </source>
</reference>
<accession>A0ACC2ECN7</accession>
<name>A0ACC2ECN7_DIPCM</name>
<organism evidence="1 2">
    <name type="scientific">Diphasiastrum complanatum</name>
    <name type="common">Issler's clubmoss</name>
    <name type="synonym">Lycopodium complanatum</name>
    <dbReference type="NCBI Taxonomy" id="34168"/>
    <lineage>
        <taxon>Eukaryota</taxon>
        <taxon>Viridiplantae</taxon>
        <taxon>Streptophyta</taxon>
        <taxon>Embryophyta</taxon>
        <taxon>Tracheophyta</taxon>
        <taxon>Lycopodiopsida</taxon>
        <taxon>Lycopodiales</taxon>
        <taxon>Lycopodiaceae</taxon>
        <taxon>Lycopodioideae</taxon>
        <taxon>Diphasiastrum</taxon>
    </lineage>
</organism>
<dbReference type="EMBL" id="CM055093">
    <property type="protein sequence ID" value="KAJ7564222.1"/>
    <property type="molecule type" value="Genomic_DNA"/>
</dbReference>
<evidence type="ECO:0000313" key="1">
    <source>
        <dbReference type="EMBL" id="KAJ7564222.1"/>
    </source>
</evidence>
<proteinExistence type="predicted"/>
<comment type="caution">
    <text evidence="1">The sequence shown here is derived from an EMBL/GenBank/DDBJ whole genome shotgun (WGS) entry which is preliminary data.</text>
</comment>
<protein>
    <submittedName>
        <fullName evidence="1">Uncharacterized protein</fullName>
    </submittedName>
</protein>
<sequence>MHDGFLLIQCYRYTMRQANLTARSSPCSTSQQYYKVELPELSNPHTHLLAYLRMMLVNMRMIMLELTNVHIPSNLCCWPPCPLALDIGVRLLKGKRDLKVLSS</sequence>